<feature type="compositionally biased region" description="Pro residues" evidence="1">
    <location>
        <begin position="205"/>
        <end position="215"/>
    </location>
</feature>
<dbReference type="AlphaFoldDB" id="M3VF92"/>
<keyword evidence="2" id="KW-1133">Transmembrane helix</keyword>
<evidence type="ECO:0000313" key="3">
    <source>
        <dbReference type="EMBL" id="GAC79904.1"/>
    </source>
</evidence>
<organism evidence="3 4">
    <name type="scientific">Gordonia malaquae NBRC 108250</name>
    <dbReference type="NCBI Taxonomy" id="1223542"/>
    <lineage>
        <taxon>Bacteria</taxon>
        <taxon>Bacillati</taxon>
        <taxon>Actinomycetota</taxon>
        <taxon>Actinomycetes</taxon>
        <taxon>Mycobacteriales</taxon>
        <taxon>Gordoniaceae</taxon>
        <taxon>Gordonia</taxon>
    </lineage>
</organism>
<keyword evidence="2" id="KW-0472">Membrane</keyword>
<dbReference type="Proteomes" id="UP000035009">
    <property type="component" value="Unassembled WGS sequence"/>
</dbReference>
<keyword evidence="2" id="KW-0812">Transmembrane</keyword>
<feature type="transmembrane region" description="Helical" evidence="2">
    <location>
        <begin position="45"/>
        <end position="64"/>
    </location>
</feature>
<feature type="region of interest" description="Disordered" evidence="1">
    <location>
        <begin position="150"/>
        <end position="240"/>
    </location>
</feature>
<feature type="transmembrane region" description="Helical" evidence="2">
    <location>
        <begin position="115"/>
        <end position="140"/>
    </location>
</feature>
<name>M3VF92_GORML</name>
<reference evidence="3 4" key="1">
    <citation type="submission" date="2013-02" db="EMBL/GenBank/DDBJ databases">
        <title>Whole genome shotgun sequence of Gordonia malaquae NBRC 108250.</title>
        <authorList>
            <person name="Yoshida I."/>
            <person name="Hosoyama A."/>
            <person name="Tsuchikane K."/>
            <person name="Ando Y."/>
            <person name="Baba S."/>
            <person name="Ohji S."/>
            <person name="Hamada M."/>
            <person name="Tamura T."/>
            <person name="Yamazoe A."/>
            <person name="Yamazaki S."/>
            <person name="Fujita N."/>
        </authorList>
    </citation>
    <scope>NUCLEOTIDE SEQUENCE [LARGE SCALE GENOMIC DNA]</scope>
    <source>
        <strain evidence="3 4">NBRC 108250</strain>
    </source>
</reference>
<comment type="caution">
    <text evidence="3">The sequence shown here is derived from an EMBL/GenBank/DDBJ whole genome shotgun (WGS) entry which is preliminary data.</text>
</comment>
<dbReference type="EMBL" id="BAOP01000013">
    <property type="protein sequence ID" value="GAC79904.1"/>
    <property type="molecule type" value="Genomic_DNA"/>
</dbReference>
<accession>M3VF92</accession>
<evidence type="ECO:0000256" key="1">
    <source>
        <dbReference type="SAM" id="MobiDB-lite"/>
    </source>
</evidence>
<protein>
    <submittedName>
        <fullName evidence="3">Uncharacterized protein</fullName>
    </submittedName>
</protein>
<evidence type="ECO:0000256" key="2">
    <source>
        <dbReference type="SAM" id="Phobius"/>
    </source>
</evidence>
<dbReference type="STRING" id="410332.SAMN04488550_0818"/>
<feature type="transmembrane region" description="Helical" evidence="2">
    <location>
        <begin position="71"/>
        <end position="91"/>
    </location>
</feature>
<evidence type="ECO:0000313" key="4">
    <source>
        <dbReference type="Proteomes" id="UP000035009"/>
    </source>
</evidence>
<keyword evidence="4" id="KW-1185">Reference proteome</keyword>
<proteinExistence type="predicted"/>
<gene>
    <name evidence="3" type="ORF">GM1_013_00380</name>
</gene>
<sequence>MTVSTSHSGLGGISKSVSGDDTDYFSRRDLRDAEREQEQDTDAPGAWTIVFGIVLGLAATALVARRFQPMAAFVAVLVGFASFITATVFFSDPVSAVFESWVDTSDAGAYFDRAYGIWFVFLGSIVALLAGVAALALVLLPEKFRPEAPRGFHGPLPTQFGMQQPFPTAPHPAQRYQPGGPPQYGQVPASGPAPHNQPQMQGWQPMPPPPQPRPVQQPGDYEQTQAGVRPPQGYGYGQGR</sequence>
<dbReference type="eggNOG" id="ENOG50331WH">
    <property type="taxonomic scope" value="Bacteria"/>
</dbReference>